<organism evidence="1">
    <name type="scientific">viral metagenome</name>
    <dbReference type="NCBI Taxonomy" id="1070528"/>
    <lineage>
        <taxon>unclassified sequences</taxon>
        <taxon>metagenomes</taxon>
        <taxon>organismal metagenomes</taxon>
    </lineage>
</organism>
<evidence type="ECO:0000313" key="1">
    <source>
        <dbReference type="EMBL" id="QHT28831.1"/>
    </source>
</evidence>
<accession>A0A6C0EJI4</accession>
<dbReference type="AlphaFoldDB" id="A0A6C0EJI4"/>
<evidence type="ECO:0008006" key="2">
    <source>
        <dbReference type="Google" id="ProtNLM"/>
    </source>
</evidence>
<protein>
    <recommendedName>
        <fullName evidence="2">S1 motif domain-containing protein</fullName>
    </recommendedName>
</protein>
<proteinExistence type="predicted"/>
<name>A0A6C0EJI4_9ZZZZ</name>
<dbReference type="EMBL" id="MN738865">
    <property type="protein sequence ID" value="QHT28831.1"/>
    <property type="molecule type" value="Genomic_DNA"/>
</dbReference>
<reference evidence="1" key="1">
    <citation type="journal article" date="2020" name="Nature">
        <title>Giant virus diversity and host interactions through global metagenomics.</title>
        <authorList>
            <person name="Schulz F."/>
            <person name="Roux S."/>
            <person name="Paez-Espino D."/>
            <person name="Jungbluth S."/>
            <person name="Walsh D.A."/>
            <person name="Denef V.J."/>
            <person name="McMahon K.D."/>
            <person name="Konstantinidis K.T."/>
            <person name="Eloe-Fadrosh E.A."/>
            <person name="Kyrpides N.C."/>
            <person name="Woyke T."/>
        </authorList>
    </citation>
    <scope>NUCLEOTIDE SEQUENCE</scope>
    <source>
        <strain evidence="1">GVMAG-M-3300001351-8</strain>
    </source>
</reference>
<sequence>MSLQNVFYPSIIDYIQELFPNEVNAHADINTILLEKVKNSIGDKCSKEGYIKKESIKLIDRSIGKIVSSHFNGNIIFNLKLEVDICNVTEGNIIKCKVAGINKVGIMCEKKPLIIVLSKIYHEHNLEKFESIQIGDIIDVEVICSRFEYNDNEINVVGKLLDI</sequence>